<dbReference type="Pfam" id="PF02357">
    <property type="entry name" value="NusG"/>
    <property type="match status" value="1"/>
</dbReference>
<dbReference type="RefSeq" id="WP_376993359.1">
    <property type="nucleotide sequence ID" value="NZ_JBHSLC010000002.1"/>
</dbReference>
<dbReference type="InterPro" id="IPR006645">
    <property type="entry name" value="NGN-like_dom"/>
</dbReference>
<evidence type="ECO:0000256" key="1">
    <source>
        <dbReference type="ARBA" id="ARBA00022814"/>
    </source>
</evidence>
<dbReference type="Gene3D" id="3.30.70.940">
    <property type="entry name" value="NusG, N-terminal domain"/>
    <property type="match status" value="1"/>
</dbReference>
<keyword evidence="6" id="KW-1185">Reference proteome</keyword>
<keyword evidence="3" id="KW-0804">Transcription</keyword>
<evidence type="ECO:0000256" key="3">
    <source>
        <dbReference type="ARBA" id="ARBA00023163"/>
    </source>
</evidence>
<keyword evidence="1" id="KW-0889">Transcription antitermination</keyword>
<proteinExistence type="predicted"/>
<dbReference type="SMART" id="SM00738">
    <property type="entry name" value="NGN"/>
    <property type="match status" value="1"/>
</dbReference>
<name>A0ABW0FXK0_9PROT</name>
<dbReference type="InterPro" id="IPR008991">
    <property type="entry name" value="Translation_prot_SH3-like_sf"/>
</dbReference>
<gene>
    <name evidence="5" type="ORF">ACFPMG_00805</name>
</gene>
<dbReference type="InterPro" id="IPR043425">
    <property type="entry name" value="NusG-like"/>
</dbReference>
<dbReference type="PANTHER" id="PTHR30265:SF7">
    <property type="entry name" value="TRANSCRIPTION ANTITERMINATION PROTEIN RFAH"/>
    <property type="match status" value="1"/>
</dbReference>
<comment type="caution">
    <text evidence="5">The sequence shown here is derived from an EMBL/GenBank/DDBJ whole genome shotgun (WGS) entry which is preliminary data.</text>
</comment>
<dbReference type="SUPFAM" id="SSF50104">
    <property type="entry name" value="Translation proteins SH3-like domain"/>
    <property type="match status" value="1"/>
</dbReference>
<dbReference type="Proteomes" id="UP001596166">
    <property type="component" value="Unassembled WGS sequence"/>
</dbReference>
<evidence type="ECO:0000313" key="6">
    <source>
        <dbReference type="Proteomes" id="UP001596166"/>
    </source>
</evidence>
<dbReference type="EMBL" id="JBHSLC010000002">
    <property type="protein sequence ID" value="MFC5353532.1"/>
    <property type="molecule type" value="Genomic_DNA"/>
</dbReference>
<evidence type="ECO:0000256" key="2">
    <source>
        <dbReference type="ARBA" id="ARBA00023015"/>
    </source>
</evidence>
<evidence type="ECO:0000259" key="4">
    <source>
        <dbReference type="SMART" id="SM00738"/>
    </source>
</evidence>
<dbReference type="SUPFAM" id="SSF82679">
    <property type="entry name" value="N-utilization substance G protein NusG, N-terminal domain"/>
    <property type="match status" value="1"/>
</dbReference>
<dbReference type="PANTHER" id="PTHR30265">
    <property type="entry name" value="RHO-INTERACTING TRANSCRIPTION TERMINATION FACTOR NUSG"/>
    <property type="match status" value="1"/>
</dbReference>
<dbReference type="CDD" id="cd06091">
    <property type="entry name" value="KOW_NusG"/>
    <property type="match status" value="1"/>
</dbReference>
<dbReference type="InterPro" id="IPR015869">
    <property type="entry name" value="Transcrpt_antiterm_NusG_bac_CS"/>
</dbReference>
<accession>A0ABW0FXK0</accession>
<reference evidence="6" key="1">
    <citation type="journal article" date="2019" name="Int. J. Syst. Evol. Microbiol.">
        <title>The Global Catalogue of Microorganisms (GCM) 10K type strain sequencing project: providing services to taxonomists for standard genome sequencing and annotation.</title>
        <authorList>
            <consortium name="The Broad Institute Genomics Platform"/>
            <consortium name="The Broad Institute Genome Sequencing Center for Infectious Disease"/>
            <person name="Wu L."/>
            <person name="Ma J."/>
        </authorList>
    </citation>
    <scope>NUCLEOTIDE SEQUENCE [LARGE SCALE GENOMIC DNA]</scope>
    <source>
        <strain evidence="6">CCUG 58760</strain>
    </source>
</reference>
<organism evidence="5 6">
    <name type="scientific">Azospirillum himalayense</name>
    <dbReference type="NCBI Taxonomy" id="654847"/>
    <lineage>
        <taxon>Bacteria</taxon>
        <taxon>Pseudomonadati</taxon>
        <taxon>Pseudomonadota</taxon>
        <taxon>Alphaproteobacteria</taxon>
        <taxon>Rhodospirillales</taxon>
        <taxon>Azospirillaceae</taxon>
        <taxon>Azospirillum</taxon>
    </lineage>
</organism>
<sequence>MVAPDVGYLGAQMDIFSDAEWFAVVSHVGTEKYELAAKELGRQGYRVFAPMCRRERRHAGKVEAVLRPLFDRYLFVGLTPEQPFHPITNTRGVAFVVRGLGGVPCRVSHIPLRRVKSRCDAFEDGVIDYTPSKRKELSVALQKGQPVRISSGPFADFVGIFAGASGSVVQVVIDLFGRQTPVSMEPQDIEALQAAA</sequence>
<protein>
    <submittedName>
        <fullName evidence="5">Transcription termination/antitermination protein NusG</fullName>
    </submittedName>
</protein>
<evidence type="ECO:0000313" key="5">
    <source>
        <dbReference type="EMBL" id="MFC5353532.1"/>
    </source>
</evidence>
<keyword evidence="2" id="KW-0805">Transcription regulation</keyword>
<dbReference type="PROSITE" id="PS01014">
    <property type="entry name" value="NUSG"/>
    <property type="match status" value="1"/>
</dbReference>
<dbReference type="InterPro" id="IPR036735">
    <property type="entry name" value="NGN_dom_sf"/>
</dbReference>
<feature type="domain" description="NusG-like N-terminal" evidence="4">
    <location>
        <begin position="18"/>
        <end position="119"/>
    </location>
</feature>